<evidence type="ECO:0000256" key="7">
    <source>
        <dbReference type="ARBA" id="ARBA00022723"/>
    </source>
</evidence>
<feature type="compositionally biased region" description="Basic residues" evidence="14">
    <location>
        <begin position="251"/>
        <end position="261"/>
    </location>
</feature>
<dbReference type="SMART" id="SM00525">
    <property type="entry name" value="FES"/>
    <property type="match status" value="1"/>
</dbReference>
<evidence type="ECO:0000256" key="3">
    <source>
        <dbReference type="ARBA" id="ARBA00008343"/>
    </source>
</evidence>
<evidence type="ECO:0000256" key="13">
    <source>
        <dbReference type="ARBA" id="ARBA00023295"/>
    </source>
</evidence>
<evidence type="ECO:0000259" key="15">
    <source>
        <dbReference type="SMART" id="SM00478"/>
    </source>
</evidence>
<accession>D1BVG2</accession>
<keyword evidence="8" id="KW-0227">DNA damage</keyword>
<comment type="catalytic activity">
    <reaction evidence="1">
        <text>Hydrolyzes free adenine bases from 7,8-dihydro-8-oxoguanine:adenine mismatched double-stranded DNA, leaving an apurinic site.</text>
        <dbReference type="EC" id="3.2.2.31"/>
    </reaction>
</comment>
<organism evidence="16 17">
    <name type="scientific">Xylanimonas cellulosilytica (strain DSM 15894 / JCM 12276 / CECT 5975 / KCTC 9989 / LMG 20990 / NBRC 107835 / XIL07)</name>
    <dbReference type="NCBI Taxonomy" id="446471"/>
    <lineage>
        <taxon>Bacteria</taxon>
        <taxon>Bacillati</taxon>
        <taxon>Actinomycetota</taxon>
        <taxon>Actinomycetes</taxon>
        <taxon>Micrococcales</taxon>
        <taxon>Promicromonosporaceae</taxon>
        <taxon>Xylanimonas</taxon>
    </lineage>
</organism>
<dbReference type="PANTHER" id="PTHR42944">
    <property type="entry name" value="ADENINE DNA GLYCOSYLASE"/>
    <property type="match status" value="1"/>
</dbReference>
<dbReference type="CDD" id="cd00056">
    <property type="entry name" value="ENDO3c"/>
    <property type="match status" value="1"/>
</dbReference>
<dbReference type="GO" id="GO:0051539">
    <property type="term" value="F:4 iron, 4 sulfur cluster binding"/>
    <property type="evidence" value="ECO:0007669"/>
    <property type="project" value="UniProtKB-KW"/>
</dbReference>
<keyword evidence="17" id="KW-1185">Reference proteome</keyword>
<dbReference type="SUPFAM" id="SSF48150">
    <property type="entry name" value="DNA-glycosylase"/>
    <property type="match status" value="1"/>
</dbReference>
<evidence type="ECO:0000313" key="17">
    <source>
        <dbReference type="Proteomes" id="UP000002255"/>
    </source>
</evidence>
<dbReference type="PANTHER" id="PTHR42944:SF1">
    <property type="entry name" value="ADENINE DNA GLYCOSYLASE"/>
    <property type="match status" value="1"/>
</dbReference>
<keyword evidence="13" id="KW-0326">Glycosidase</keyword>
<dbReference type="Pfam" id="PF00730">
    <property type="entry name" value="HhH-GPD"/>
    <property type="match status" value="1"/>
</dbReference>
<dbReference type="EC" id="3.2.2.31" evidence="4"/>
<evidence type="ECO:0000313" key="16">
    <source>
        <dbReference type="EMBL" id="ACZ29433.1"/>
    </source>
</evidence>
<keyword evidence="6" id="KW-0004">4Fe-4S</keyword>
<feature type="region of interest" description="Disordered" evidence="14">
    <location>
        <begin position="152"/>
        <end position="292"/>
    </location>
</feature>
<dbReference type="PROSITE" id="PS01155">
    <property type="entry name" value="ENDONUCLEASE_III_2"/>
    <property type="match status" value="1"/>
</dbReference>
<reference evidence="16 17" key="2">
    <citation type="journal article" date="2010" name="Stand. Genomic Sci.">
        <title>Complete genome sequence of Xylanimonas cellulosilytica type strain (XIL07).</title>
        <authorList>
            <person name="Foster B."/>
            <person name="Pukall R."/>
            <person name="Abt B."/>
            <person name="Nolan M."/>
            <person name="Glavina Del Rio T."/>
            <person name="Chen F."/>
            <person name="Lucas S."/>
            <person name="Tice H."/>
            <person name="Pitluck S."/>
            <person name="Cheng J.-F."/>
            <person name="Chertkov O."/>
            <person name="Brettin T."/>
            <person name="Han C."/>
            <person name="Detter J.C."/>
            <person name="Bruce D."/>
            <person name="Goodwin L."/>
            <person name="Ivanova N."/>
            <person name="Mavromatis K."/>
            <person name="Pati A."/>
            <person name="Mikhailova N."/>
            <person name="Chen A."/>
            <person name="Palaniappan K."/>
            <person name="Land M."/>
            <person name="Hauser L."/>
            <person name="Chang Y.-J."/>
            <person name="Jeffries C.D."/>
            <person name="Chain P."/>
            <person name="Rohde M."/>
            <person name="Goeker M."/>
            <person name="Bristow J."/>
            <person name="Eisen J.A."/>
            <person name="Markowitz V."/>
            <person name="Hugenholtz P."/>
            <person name="Kyrpides N.C."/>
            <person name="Klenk H.-P."/>
            <person name="Lapidus A."/>
        </authorList>
    </citation>
    <scope>NUCLEOTIDE SEQUENCE [LARGE SCALE GENOMIC DNA]</scope>
    <source>
        <strain evidence="17">DSM 15894 / CECT 5975 / LMG 20990 / XIL07</strain>
    </source>
</reference>
<keyword evidence="9" id="KW-0378">Hydrolase</keyword>
<dbReference type="Proteomes" id="UP000002255">
    <property type="component" value="Chromosome"/>
</dbReference>
<evidence type="ECO:0000256" key="8">
    <source>
        <dbReference type="ARBA" id="ARBA00022763"/>
    </source>
</evidence>
<dbReference type="FunFam" id="1.10.340.30:FF:000003">
    <property type="entry name" value="A/G-specific adenine glycosylase"/>
    <property type="match status" value="1"/>
</dbReference>
<dbReference type="Gene3D" id="1.10.340.30">
    <property type="entry name" value="Hypothetical protein, domain 2"/>
    <property type="match status" value="1"/>
</dbReference>
<dbReference type="EMBL" id="CP001821">
    <property type="protein sequence ID" value="ACZ29433.1"/>
    <property type="molecule type" value="Genomic_DNA"/>
</dbReference>
<dbReference type="InterPro" id="IPR004035">
    <property type="entry name" value="Endouclease-III_FeS-bd_BS"/>
</dbReference>
<proteinExistence type="inferred from homology"/>
<keyword evidence="10" id="KW-0408">Iron</keyword>
<dbReference type="InterPro" id="IPR000445">
    <property type="entry name" value="HhH_motif"/>
</dbReference>
<feature type="domain" description="HhH-GPD" evidence="15">
    <location>
        <begin position="329"/>
        <end position="481"/>
    </location>
</feature>
<keyword evidence="11" id="KW-0411">Iron-sulfur</keyword>
<dbReference type="GO" id="GO:0006284">
    <property type="term" value="P:base-excision repair"/>
    <property type="evidence" value="ECO:0007669"/>
    <property type="project" value="InterPro"/>
</dbReference>
<dbReference type="Gene3D" id="1.10.1670.10">
    <property type="entry name" value="Helix-hairpin-Helix base-excision DNA repair enzymes (C-terminal)"/>
    <property type="match status" value="1"/>
</dbReference>
<evidence type="ECO:0000256" key="10">
    <source>
        <dbReference type="ARBA" id="ARBA00023004"/>
    </source>
</evidence>
<dbReference type="GO" id="GO:0035485">
    <property type="term" value="F:adenine/guanine mispair binding"/>
    <property type="evidence" value="ECO:0007669"/>
    <property type="project" value="TreeGrafter"/>
</dbReference>
<dbReference type="eggNOG" id="COG1194">
    <property type="taxonomic scope" value="Bacteria"/>
</dbReference>
<evidence type="ECO:0000256" key="4">
    <source>
        <dbReference type="ARBA" id="ARBA00012045"/>
    </source>
</evidence>
<dbReference type="Pfam" id="PF10576">
    <property type="entry name" value="EndIII_4Fe-2S"/>
    <property type="match status" value="1"/>
</dbReference>
<dbReference type="GO" id="GO:0006298">
    <property type="term" value="P:mismatch repair"/>
    <property type="evidence" value="ECO:0007669"/>
    <property type="project" value="TreeGrafter"/>
</dbReference>
<feature type="compositionally biased region" description="Basic and acidic residues" evidence="14">
    <location>
        <begin position="162"/>
        <end position="202"/>
    </location>
</feature>
<dbReference type="GO" id="GO:0000701">
    <property type="term" value="F:purine-specific mismatch base pair DNA N-glycosylase activity"/>
    <property type="evidence" value="ECO:0007669"/>
    <property type="project" value="UniProtKB-EC"/>
</dbReference>
<evidence type="ECO:0000256" key="2">
    <source>
        <dbReference type="ARBA" id="ARBA00001966"/>
    </source>
</evidence>
<dbReference type="InterPro" id="IPR023170">
    <property type="entry name" value="HhH_base_excis_C"/>
</dbReference>
<dbReference type="AlphaFoldDB" id="D1BVG2"/>
<dbReference type="STRING" id="446471.Xcel_0394"/>
<dbReference type="InterPro" id="IPR003265">
    <property type="entry name" value="HhH-GPD_domain"/>
</dbReference>
<keyword evidence="7" id="KW-0479">Metal-binding</keyword>
<dbReference type="HOGENOM" id="CLU_469241_0_0_11"/>
<comment type="similarity">
    <text evidence="3">Belongs to the Nth/MutY family.</text>
</comment>
<comment type="cofactor">
    <cofactor evidence="2">
        <name>[4Fe-4S] cluster</name>
        <dbReference type="ChEBI" id="CHEBI:49883"/>
    </cofactor>
</comment>
<dbReference type="InterPro" id="IPR044298">
    <property type="entry name" value="MIG/MutY"/>
</dbReference>
<protein>
    <recommendedName>
        <fullName evidence="5">Adenine DNA glycosylase</fullName>
        <ecNumber evidence="4">3.2.2.31</ecNumber>
    </recommendedName>
</protein>
<evidence type="ECO:0000256" key="1">
    <source>
        <dbReference type="ARBA" id="ARBA00000843"/>
    </source>
</evidence>
<evidence type="ECO:0000256" key="6">
    <source>
        <dbReference type="ARBA" id="ARBA00022485"/>
    </source>
</evidence>
<dbReference type="InterPro" id="IPR011257">
    <property type="entry name" value="DNA_glycosylase"/>
</dbReference>
<keyword evidence="12" id="KW-0234">DNA repair</keyword>
<dbReference type="Pfam" id="PF00633">
    <property type="entry name" value="HHH"/>
    <property type="match status" value="1"/>
</dbReference>
<reference evidence="17" key="1">
    <citation type="submission" date="2009-11" db="EMBL/GenBank/DDBJ databases">
        <title>The complete chromosome of Xylanimonas cellulosilytica DSM 15894.</title>
        <authorList>
            <consortium name="US DOE Joint Genome Institute (JGI-PGF)"/>
            <person name="Lucas S."/>
            <person name="Copeland A."/>
            <person name="Lapidus A."/>
            <person name="Glavina del Rio T."/>
            <person name="Dalin E."/>
            <person name="Tice H."/>
            <person name="Bruce D."/>
            <person name="Goodwin L."/>
            <person name="Pitluck S."/>
            <person name="Kyrpides N."/>
            <person name="Mavromatis K."/>
            <person name="Ivanova N."/>
            <person name="Mikhailova N."/>
            <person name="Foster B."/>
            <person name="Clum A."/>
            <person name="Brettin T."/>
            <person name="Detter J.C."/>
            <person name="Han C."/>
            <person name="Larimer F."/>
            <person name="Land M."/>
            <person name="Hauser L."/>
            <person name="Markowitz V."/>
            <person name="Cheng J.F."/>
            <person name="Hugenholtz P."/>
            <person name="Woyke T."/>
            <person name="Wu D."/>
            <person name="Gehrich-Schroeter G."/>
            <person name="Schneider S."/>
            <person name="Pukall S.R."/>
            <person name="Klenk H.P."/>
            <person name="Eisen J.A."/>
        </authorList>
    </citation>
    <scope>NUCLEOTIDE SEQUENCE [LARGE SCALE GENOMIC DNA]</scope>
    <source>
        <strain evidence="17">DSM 15894 / CECT 5975 / LMG 20990 / XIL07</strain>
    </source>
</reference>
<dbReference type="GO" id="GO:0046872">
    <property type="term" value="F:metal ion binding"/>
    <property type="evidence" value="ECO:0007669"/>
    <property type="project" value="UniProtKB-KW"/>
</dbReference>
<dbReference type="InterPro" id="IPR003651">
    <property type="entry name" value="Endonuclease3_FeS-loop_motif"/>
</dbReference>
<dbReference type="PROSITE" id="PS00764">
    <property type="entry name" value="ENDONUCLEASE_III_1"/>
    <property type="match status" value="1"/>
</dbReference>
<sequence>MVRLEAERDAVRVDAARAVVLPDAGRPVVRVPADRASVDGDAFFDEAVFDAVFDGAAFDVFAFDGVAPLDDEPFAGVAVLARGVAAPGACSRFTETTRWSLFALRARPVAGPDFFAVVPDCRDDDCPAADFPEAGFPDADFADDCRDADCRADASPRPWADCPRRPDRAGAERCAGAERDVLEPRGSPELRDVLEPRDDAPPPERAVCPERCPVPLERCPVPRAPEPRAALPPAERSRSAGVTEPPVGRGVGHKVRRRRRRTGEPRRRTSHRAASHGYGVPVPAPDQPPEHPSRALVERVVRWFDGARRDLPWRAADRTPWGVLVSEVMLQQTPVVRVEPAWRAWMERWPTPSDLAAASTADVLRAWDRLGYPRRALRLQECARVLVERHDGAVPDDEAALRALPGVGEYTAAAVRAFAFGRRAVVVDTNVRRVLARAVGGVALPAPSPTAAERATATAVVPHDDDAAAAWAAASMELGALVCTARSPRCAECPVRDLCAWRAAGCPGDAHAHRRKTQAWHGTDRQCRGRIMAALRAADAVQGRDALGAASPDETQVDRCLVGLLADGLVVRTPEGYRLPD</sequence>
<evidence type="ECO:0000256" key="14">
    <source>
        <dbReference type="SAM" id="MobiDB-lite"/>
    </source>
</evidence>
<evidence type="ECO:0000256" key="9">
    <source>
        <dbReference type="ARBA" id="ARBA00022801"/>
    </source>
</evidence>
<evidence type="ECO:0000256" key="5">
    <source>
        <dbReference type="ARBA" id="ARBA00022023"/>
    </source>
</evidence>
<evidence type="ECO:0000256" key="12">
    <source>
        <dbReference type="ARBA" id="ARBA00023204"/>
    </source>
</evidence>
<dbReference type="SMART" id="SM00478">
    <property type="entry name" value="ENDO3c"/>
    <property type="match status" value="1"/>
</dbReference>
<dbReference type="GO" id="GO:0034039">
    <property type="term" value="F:8-oxo-7,8-dihydroguanine DNA N-glycosylase activity"/>
    <property type="evidence" value="ECO:0007669"/>
    <property type="project" value="TreeGrafter"/>
</dbReference>
<evidence type="ECO:0000256" key="11">
    <source>
        <dbReference type="ARBA" id="ARBA00023014"/>
    </source>
</evidence>
<dbReference type="KEGG" id="xce:Xcel_0394"/>
<dbReference type="InterPro" id="IPR004036">
    <property type="entry name" value="Endonuclease-III-like_CS2"/>
</dbReference>
<name>D1BVG2_XYLCX</name>
<gene>
    <name evidence="16" type="ordered locus">Xcel_0394</name>
</gene>
<dbReference type="GO" id="GO:0032357">
    <property type="term" value="F:oxidized purine DNA binding"/>
    <property type="evidence" value="ECO:0007669"/>
    <property type="project" value="TreeGrafter"/>
</dbReference>